<dbReference type="RefSeq" id="WP_016973175.1">
    <property type="nucleotide sequence ID" value="NZ_CP020369.1"/>
</dbReference>
<name>A0A7Y8AMW8_PSETO</name>
<protein>
    <recommendedName>
        <fullName evidence="4">Chemotaxis protein</fullName>
    </recommendedName>
</protein>
<feature type="region of interest" description="Disordered" evidence="1">
    <location>
        <begin position="27"/>
        <end position="71"/>
    </location>
</feature>
<reference evidence="2 3" key="1">
    <citation type="submission" date="2020-04" db="EMBL/GenBank/DDBJ databases">
        <title>Molecular characterization of pseudomonads from Agaricus bisporus reveal novel blotch 2 pathogens in Western Europe.</title>
        <authorList>
            <person name="Taparia T."/>
            <person name="Krijger M."/>
            <person name="Haynes E."/>
            <person name="Elpinstone J.G."/>
            <person name="Noble R."/>
            <person name="Van Der Wolf J."/>
        </authorList>
    </citation>
    <scope>NUCLEOTIDE SEQUENCE [LARGE SCALE GENOMIC DNA]</scope>
    <source>
        <strain evidence="2 3">IPO3746</strain>
    </source>
</reference>
<evidence type="ECO:0008006" key="4">
    <source>
        <dbReference type="Google" id="ProtNLM"/>
    </source>
</evidence>
<gene>
    <name evidence="2" type="ORF">HX787_06525</name>
</gene>
<comment type="caution">
    <text evidence="2">The sequence shown here is derived from an EMBL/GenBank/DDBJ whole genome shotgun (WGS) entry which is preliminary data.</text>
</comment>
<evidence type="ECO:0000313" key="3">
    <source>
        <dbReference type="Proteomes" id="UP000549134"/>
    </source>
</evidence>
<dbReference type="GeneID" id="55846450"/>
<accession>A0A7Y8AMW8</accession>
<proteinExistence type="predicted"/>
<evidence type="ECO:0000256" key="1">
    <source>
        <dbReference type="SAM" id="MobiDB-lite"/>
    </source>
</evidence>
<evidence type="ECO:0000313" key="2">
    <source>
        <dbReference type="EMBL" id="NWD35503.1"/>
    </source>
</evidence>
<organism evidence="2 3">
    <name type="scientific">Pseudomonas tolaasii</name>
    <dbReference type="NCBI Taxonomy" id="29442"/>
    <lineage>
        <taxon>Bacteria</taxon>
        <taxon>Pseudomonadati</taxon>
        <taxon>Pseudomonadota</taxon>
        <taxon>Gammaproteobacteria</taxon>
        <taxon>Pseudomonadales</taxon>
        <taxon>Pseudomonadaceae</taxon>
        <taxon>Pseudomonas</taxon>
    </lineage>
</organism>
<dbReference type="AlphaFoldDB" id="A0A7Y8AMW8"/>
<sequence length="156" mass="16316">MSVTPLNNPVITTKTPKILTAADALAGKKVDDKPAPPPTPGEGVVVTISGAGMKASQAGSNPNKDIDDSGLKDNIKQLLKMIRELRKQLAEKMAQLSAAMNDTTLSPEARQAKVSSLQGDIATIQAGLMTAQSQLAKSLKNESPEAQLKAMSLLAK</sequence>
<dbReference type="Proteomes" id="UP000549134">
    <property type="component" value="Unassembled WGS sequence"/>
</dbReference>
<dbReference type="EMBL" id="JACAQK010000006">
    <property type="protein sequence ID" value="NWD35503.1"/>
    <property type="molecule type" value="Genomic_DNA"/>
</dbReference>